<gene>
    <name evidence="1" type="ORF">MAESPC_03845</name>
</gene>
<organism evidence="1 2">
    <name type="scientific">Microcystis aeruginosa SPC777</name>
    <dbReference type="NCBI Taxonomy" id="482300"/>
    <lineage>
        <taxon>Bacteria</taxon>
        <taxon>Bacillati</taxon>
        <taxon>Cyanobacteriota</taxon>
        <taxon>Cyanophyceae</taxon>
        <taxon>Oscillatoriophycideae</taxon>
        <taxon>Chroococcales</taxon>
        <taxon>Microcystaceae</taxon>
        <taxon>Microcystis</taxon>
    </lineage>
</organism>
<sequence length="54" mass="6231">MTLLYLPASPINFVTTAWRWAVKTYSPLGAISTLPFLPCFMPGELLHSPYFHFW</sequence>
<dbReference type="EMBL" id="ASZQ01000251">
    <property type="protein sequence ID" value="EPF19564.1"/>
    <property type="molecule type" value="Genomic_DNA"/>
</dbReference>
<accession>S3K338</accession>
<comment type="caution">
    <text evidence="1">The sequence shown here is derived from an EMBL/GenBank/DDBJ whole genome shotgun (WGS) entry which is preliminary data.</text>
</comment>
<dbReference type="Proteomes" id="UP000014617">
    <property type="component" value="Unassembled WGS sequence"/>
</dbReference>
<evidence type="ECO:0000313" key="2">
    <source>
        <dbReference type="Proteomes" id="UP000014617"/>
    </source>
</evidence>
<name>S3K338_MICAE</name>
<dbReference type="PATRIC" id="fig|482300.6.peg.4275"/>
<proteinExistence type="predicted"/>
<evidence type="ECO:0000313" key="1">
    <source>
        <dbReference type="EMBL" id="EPF19564.1"/>
    </source>
</evidence>
<reference evidence="1 2" key="1">
    <citation type="journal article" date="2013" name="Genome Announc.">
        <title>Draft Genome Sequence of the Brazilian Toxic Bloom-Forming Cyanobacterium Microcystis aeruginosa Strain SPC777.</title>
        <authorList>
            <person name="Fiore M.F."/>
            <person name="Alvarenga D.O."/>
            <person name="Varani A.M."/>
            <person name="Hoff-Risseti C."/>
            <person name="Crespim E."/>
            <person name="Ramos R.T."/>
            <person name="Silva A."/>
            <person name="Schaker P.D."/>
            <person name="Heck K."/>
            <person name="Rigonato J."/>
            <person name="Schneider M.P."/>
        </authorList>
    </citation>
    <scope>NUCLEOTIDE SEQUENCE [LARGE SCALE GENOMIC DNA]</scope>
    <source>
        <strain evidence="2">SPC 777</strain>
    </source>
</reference>
<protein>
    <submittedName>
        <fullName evidence="1">Uncharacterized protein</fullName>
    </submittedName>
</protein>
<dbReference type="Pfam" id="PF11375">
    <property type="entry name" value="DUF3177"/>
    <property type="match status" value="1"/>
</dbReference>
<dbReference type="AlphaFoldDB" id="S3K338"/>
<dbReference type="InterPro" id="IPR021515">
    <property type="entry name" value="DUF3177"/>
</dbReference>